<evidence type="ECO:0000256" key="1">
    <source>
        <dbReference type="ARBA" id="ARBA00022723"/>
    </source>
</evidence>
<gene>
    <name evidence="3" type="ordered locus">APE_0009.1</name>
</gene>
<dbReference type="Gene3D" id="3.30.70.100">
    <property type="match status" value="1"/>
</dbReference>
<dbReference type="PRINTS" id="PR00946">
    <property type="entry name" value="HGSCAVENGER"/>
</dbReference>
<dbReference type="RefSeq" id="WP_010865429.1">
    <property type="nucleotide sequence ID" value="NC_000854.2"/>
</dbReference>
<organism evidence="3 4">
    <name type="scientific">Aeropyrum pernix (strain ATCC 700893 / DSM 11879 / JCM 9820 / NBRC 100138 / K1)</name>
    <dbReference type="NCBI Taxonomy" id="272557"/>
    <lineage>
        <taxon>Archaea</taxon>
        <taxon>Thermoproteota</taxon>
        <taxon>Thermoprotei</taxon>
        <taxon>Desulfurococcales</taxon>
        <taxon>Desulfurococcaceae</taxon>
        <taxon>Aeropyrum</taxon>
    </lineage>
</organism>
<evidence type="ECO:0000259" key="2">
    <source>
        <dbReference type="PROSITE" id="PS50846"/>
    </source>
</evidence>
<dbReference type="EMBL" id="BA000002">
    <property type="protein sequence ID" value="BAA78918.2"/>
    <property type="molecule type" value="Genomic_DNA"/>
</dbReference>
<name>Q9YG92_AERPE</name>
<keyword evidence="1" id="KW-0479">Metal-binding</keyword>
<accession>Q9YG92</accession>
<feature type="domain" description="HMA" evidence="2">
    <location>
        <begin position="19"/>
        <end position="85"/>
    </location>
</feature>
<dbReference type="PROSITE" id="PS01047">
    <property type="entry name" value="HMA_1"/>
    <property type="match status" value="1"/>
</dbReference>
<dbReference type="InterPro" id="IPR036163">
    <property type="entry name" value="HMA_dom_sf"/>
</dbReference>
<keyword evidence="4" id="KW-1185">Reference proteome</keyword>
<reference evidence="3 4" key="1">
    <citation type="journal article" date="1999" name="DNA Res.">
        <title>Complete genome sequence of an aerobic hyper-thermophilic crenarchaeon, Aeropyrum pernix K1.</title>
        <authorList>
            <person name="Kawarabayasi Y."/>
            <person name="Hino Y."/>
            <person name="Horikawa H."/>
            <person name="Yamazaki S."/>
            <person name="Haikawa Y."/>
            <person name="Jin-no K."/>
            <person name="Takahashi M."/>
            <person name="Sekine M."/>
            <person name="Baba S."/>
            <person name="Ankai A."/>
            <person name="Kosugi H."/>
            <person name="Hosoyama A."/>
            <person name="Fukui S."/>
            <person name="Nagai Y."/>
            <person name="Nishijima K."/>
            <person name="Nakazawa H."/>
            <person name="Takamiya M."/>
            <person name="Masuda S."/>
            <person name="Funahashi T."/>
            <person name="Tanaka T."/>
            <person name="Kudoh Y."/>
            <person name="Yamazaki J."/>
            <person name="Kushida N."/>
            <person name="Oguchi A."/>
            <person name="Aoki K."/>
            <person name="Kubota K."/>
            <person name="Nakamura Y."/>
            <person name="Nomura N."/>
            <person name="Sako Y."/>
            <person name="Kikuchi H."/>
        </authorList>
    </citation>
    <scope>NUCLEOTIDE SEQUENCE [LARGE SCALE GENOMIC DNA]</scope>
    <source>
        <strain evidence="4">ATCC 700893 / DSM 11879 / JCM 9820 / NBRC 100138 / K1</strain>
    </source>
</reference>
<evidence type="ECO:0000313" key="3">
    <source>
        <dbReference type="EMBL" id="BAA78918.2"/>
    </source>
</evidence>
<dbReference type="InterPro" id="IPR006121">
    <property type="entry name" value="HMA_dom"/>
</dbReference>
<dbReference type="Proteomes" id="UP000002518">
    <property type="component" value="Chromosome"/>
</dbReference>
<dbReference type="eggNOG" id="arCOG02764">
    <property type="taxonomic scope" value="Archaea"/>
</dbReference>
<dbReference type="PROSITE" id="PS50846">
    <property type="entry name" value="HMA_2"/>
    <property type="match status" value="1"/>
</dbReference>
<dbReference type="KEGG" id="ape:APE_0009.1"/>
<dbReference type="AlphaFoldDB" id="Q9YG92"/>
<dbReference type="CDD" id="cd00371">
    <property type="entry name" value="HMA"/>
    <property type="match status" value="1"/>
</dbReference>
<dbReference type="SUPFAM" id="SSF55008">
    <property type="entry name" value="HMA, heavy metal-associated domain"/>
    <property type="match status" value="1"/>
</dbReference>
<dbReference type="EnsemblBacteria" id="BAA78918">
    <property type="protein sequence ID" value="BAA78918"/>
    <property type="gene ID" value="APE_0009.1"/>
</dbReference>
<protein>
    <submittedName>
        <fullName evidence="3">Mercury ion binding protein</fullName>
    </submittedName>
</protein>
<dbReference type="PIR" id="D72752">
    <property type="entry name" value="D72752"/>
</dbReference>
<dbReference type="GO" id="GO:0046872">
    <property type="term" value="F:metal ion binding"/>
    <property type="evidence" value="ECO:0007669"/>
    <property type="project" value="UniProtKB-KW"/>
</dbReference>
<proteinExistence type="predicted"/>
<dbReference type="InterPro" id="IPR001802">
    <property type="entry name" value="MerP/CopZ"/>
</dbReference>
<dbReference type="Pfam" id="PF00403">
    <property type="entry name" value="HMA"/>
    <property type="match status" value="1"/>
</dbReference>
<dbReference type="GeneID" id="96991007"/>
<sequence length="94" mass="10526">MIIFKRHSQAILFSHNKQEKALLGIEGMHCEGCAIAIETALKNVKGIIDTKVNYSRGSAIVTFDDTLVSINDILEHYIFKVPSNYRAKLVSFIS</sequence>
<dbReference type="STRING" id="272557.APE_0009.1"/>
<evidence type="ECO:0000313" key="4">
    <source>
        <dbReference type="Proteomes" id="UP000002518"/>
    </source>
</evidence>
<dbReference type="InterPro" id="IPR017969">
    <property type="entry name" value="Heavy-metal-associated_CS"/>
</dbReference>